<dbReference type="HOGENOM" id="CLU_048756_0_2_6"/>
<dbReference type="GO" id="GO:0016853">
    <property type="term" value="F:isomerase activity"/>
    <property type="evidence" value="ECO:0007669"/>
    <property type="project" value="UniProtKB-KW"/>
</dbReference>
<dbReference type="Proteomes" id="UP000001062">
    <property type="component" value="Chromosome"/>
</dbReference>
<feature type="active site" evidence="3">
    <location>
        <position position="48"/>
    </location>
</feature>
<name>F2K4W0_MARM1</name>
<protein>
    <submittedName>
        <fullName evidence="4">Phenazine biosynthesis protein PhzF family</fullName>
    </submittedName>
</protein>
<sequence length="288" mass="31765">MISNNIVYLVNAFTFQGVGGNPAGVVLHADSLPKEERQRIATKIGVSETAFVSRSEVADFKIEFYTPTSEIDFCGHATLATFWLMNRLGVLNTGQYCQESKVGVLGVEIDGQGFVTQEQVKPHLKGYLSAFDSIELFGMNKSMFNEGMPMPEIISTGVAEVLMQVPNGVLDKLNPNFELIERFSKEHNVLGFHIFEVNPAVEYFTASARNFAPLVGINEESATGSACGALITFMFRHYGIDEAWFEQGRVLGSPSALHASLDIQDDEIQKVYVKGTANLMRQWSLSGF</sequence>
<dbReference type="PANTHER" id="PTHR13774:SF39">
    <property type="entry name" value="BIOSYNTHESIS PROTEIN, PUTATIVE-RELATED"/>
    <property type="match status" value="1"/>
</dbReference>
<dbReference type="KEGG" id="mme:Marme_3387"/>
<gene>
    <name evidence="4" type="ordered locus">Marme_3387</name>
</gene>
<dbReference type="NCBIfam" id="TIGR00654">
    <property type="entry name" value="PhzF_family"/>
    <property type="match status" value="1"/>
</dbReference>
<dbReference type="OrthoDB" id="9788221at2"/>
<dbReference type="GO" id="GO:0005737">
    <property type="term" value="C:cytoplasm"/>
    <property type="evidence" value="ECO:0007669"/>
    <property type="project" value="TreeGrafter"/>
</dbReference>
<dbReference type="EMBL" id="CP002583">
    <property type="protein sequence ID" value="ADZ92603.1"/>
    <property type="molecule type" value="Genomic_DNA"/>
</dbReference>
<evidence type="ECO:0000313" key="5">
    <source>
        <dbReference type="Proteomes" id="UP000001062"/>
    </source>
</evidence>
<organism evidence="4 5">
    <name type="scientific">Marinomonas mediterranea (strain ATCC 700492 / JCM 21426 / NBRC 103028 / MMB-1)</name>
    <dbReference type="NCBI Taxonomy" id="717774"/>
    <lineage>
        <taxon>Bacteria</taxon>
        <taxon>Pseudomonadati</taxon>
        <taxon>Pseudomonadota</taxon>
        <taxon>Gammaproteobacteria</taxon>
        <taxon>Oceanospirillales</taxon>
        <taxon>Oceanospirillaceae</taxon>
        <taxon>Marinomonas</taxon>
    </lineage>
</organism>
<accession>F2K4W0</accession>
<evidence type="ECO:0000256" key="1">
    <source>
        <dbReference type="ARBA" id="ARBA00008270"/>
    </source>
</evidence>
<dbReference type="PATRIC" id="fig|717774.3.peg.3488"/>
<keyword evidence="2" id="KW-0413">Isomerase</keyword>
<reference evidence="4 5" key="1">
    <citation type="journal article" date="2012" name="Stand. Genomic Sci.">
        <title>Complete genome sequence of the melanogenic marine bacterium Marinomonas mediterranea type strain (MMB-1(T)).</title>
        <authorList>
            <person name="Lucas-Elio P."/>
            <person name="Goodwin L."/>
            <person name="Woyke T."/>
            <person name="Pitluck S."/>
            <person name="Nolan M."/>
            <person name="Kyrpides N.C."/>
            <person name="Detter J.C."/>
            <person name="Copeland A."/>
            <person name="Teshima H."/>
            <person name="Bruce D."/>
            <person name="Detter C."/>
            <person name="Tapia R."/>
            <person name="Han S."/>
            <person name="Land M.L."/>
            <person name="Ivanova N."/>
            <person name="Mikhailova N."/>
            <person name="Johnston A.W."/>
            <person name="Sanchez-Amat A."/>
        </authorList>
    </citation>
    <scope>NUCLEOTIDE SEQUENCE [LARGE SCALE GENOMIC DNA]</scope>
    <source>
        <strain evidence="5">ATCC 700492 / JCM 21426 / NBRC 103028 / MMB-1</strain>
    </source>
</reference>
<proteinExistence type="inferred from homology"/>
<evidence type="ECO:0000313" key="4">
    <source>
        <dbReference type="EMBL" id="ADZ92603.1"/>
    </source>
</evidence>
<dbReference type="RefSeq" id="WP_013662505.1">
    <property type="nucleotide sequence ID" value="NC_015276.1"/>
</dbReference>
<evidence type="ECO:0000256" key="2">
    <source>
        <dbReference type="ARBA" id="ARBA00023235"/>
    </source>
</evidence>
<dbReference type="STRING" id="717774.Marme_3387"/>
<dbReference type="Pfam" id="PF02567">
    <property type="entry name" value="PhzC-PhzF"/>
    <property type="match status" value="1"/>
</dbReference>
<keyword evidence="5" id="KW-1185">Reference proteome</keyword>
<dbReference type="PIRSF" id="PIRSF016184">
    <property type="entry name" value="PhzC_PhzF"/>
    <property type="match status" value="1"/>
</dbReference>
<dbReference type="Gene3D" id="3.10.310.10">
    <property type="entry name" value="Diaminopimelate Epimerase, Chain A, domain 1"/>
    <property type="match status" value="2"/>
</dbReference>
<evidence type="ECO:0000256" key="3">
    <source>
        <dbReference type="PIRSR" id="PIRSR016184-1"/>
    </source>
</evidence>
<dbReference type="AlphaFoldDB" id="F2K4W0"/>
<dbReference type="SUPFAM" id="SSF54506">
    <property type="entry name" value="Diaminopimelate epimerase-like"/>
    <property type="match status" value="1"/>
</dbReference>
<dbReference type="InterPro" id="IPR003719">
    <property type="entry name" value="Phenazine_PhzF-like"/>
</dbReference>
<comment type="similarity">
    <text evidence="1">Belongs to the PhzF family.</text>
</comment>
<dbReference type="eggNOG" id="COG0384">
    <property type="taxonomic scope" value="Bacteria"/>
</dbReference>
<dbReference type="PANTHER" id="PTHR13774">
    <property type="entry name" value="PHENAZINE BIOSYNTHESIS PROTEIN"/>
    <property type="match status" value="1"/>
</dbReference>